<feature type="transmembrane region" description="Helical" evidence="1">
    <location>
        <begin position="193"/>
        <end position="214"/>
    </location>
</feature>
<feature type="transmembrane region" description="Helical" evidence="1">
    <location>
        <begin position="90"/>
        <end position="107"/>
    </location>
</feature>
<keyword evidence="1" id="KW-1133">Transmembrane helix</keyword>
<sequence>MNEQRKKIIASEIEYWRRNNLLPSHYCDFLLNLYTEGEAAGKETRNQASAGFEALPAFSLPKLEMKWVTIALFMVVLLYLAFHFTDFTLTMQMTMIGFLTLMFYVLGFMKEKSGISSHLFLGLASMLLALGGVYILGLYGFDHTEIVLYMVAACIIWYLTGILADKRYLSFCALLGLEGLYGWFTFQKSYTQFAWWQMEAFWLPIAILLIMLGLVWKRRQEKTSAILFFSGILALFGAEVESFFIPAADEDLLLYFLYIKIFIASFLLLSLKNFWWPWFSNQQPLR</sequence>
<proteinExistence type="predicted"/>
<keyword evidence="1" id="KW-0472">Membrane</keyword>
<dbReference type="RefSeq" id="WP_146808513.1">
    <property type="nucleotide sequence ID" value="NZ_BJXX01000030.1"/>
</dbReference>
<evidence type="ECO:0000313" key="2">
    <source>
        <dbReference type="EMBL" id="GEN33219.1"/>
    </source>
</evidence>
<feature type="transmembrane region" description="Helical" evidence="1">
    <location>
        <begin position="226"/>
        <end position="246"/>
    </location>
</feature>
<evidence type="ECO:0000313" key="3">
    <source>
        <dbReference type="Proteomes" id="UP000321157"/>
    </source>
</evidence>
<dbReference type="EMBL" id="BJXX01000030">
    <property type="protein sequence ID" value="GEN33219.1"/>
    <property type="molecule type" value="Genomic_DNA"/>
</dbReference>
<accession>A0A511V2Y1</accession>
<keyword evidence="3" id="KW-1185">Reference proteome</keyword>
<name>A0A511V2Y1_9BACL</name>
<organism evidence="2 3">
    <name type="scientific">Aneurinibacillus danicus</name>
    <dbReference type="NCBI Taxonomy" id="267746"/>
    <lineage>
        <taxon>Bacteria</taxon>
        <taxon>Bacillati</taxon>
        <taxon>Bacillota</taxon>
        <taxon>Bacilli</taxon>
        <taxon>Bacillales</taxon>
        <taxon>Paenibacillaceae</taxon>
        <taxon>Aneurinibacillus group</taxon>
        <taxon>Aneurinibacillus</taxon>
    </lineage>
</organism>
<protein>
    <recommendedName>
        <fullName evidence="4">DUF2157 domain-containing protein</fullName>
    </recommendedName>
</protein>
<feature type="transmembrane region" description="Helical" evidence="1">
    <location>
        <begin position="67"/>
        <end position="84"/>
    </location>
</feature>
<gene>
    <name evidence="2" type="ORF">ADA01nite_06790</name>
</gene>
<dbReference type="Proteomes" id="UP000321157">
    <property type="component" value="Unassembled WGS sequence"/>
</dbReference>
<evidence type="ECO:0000256" key="1">
    <source>
        <dbReference type="SAM" id="Phobius"/>
    </source>
</evidence>
<keyword evidence="1" id="KW-0812">Transmembrane</keyword>
<feature type="transmembrane region" description="Helical" evidence="1">
    <location>
        <begin position="252"/>
        <end position="271"/>
    </location>
</feature>
<dbReference type="OrthoDB" id="2380880at2"/>
<feature type="transmembrane region" description="Helical" evidence="1">
    <location>
        <begin position="146"/>
        <end position="163"/>
    </location>
</feature>
<evidence type="ECO:0008006" key="4">
    <source>
        <dbReference type="Google" id="ProtNLM"/>
    </source>
</evidence>
<comment type="caution">
    <text evidence="2">The sequence shown here is derived from an EMBL/GenBank/DDBJ whole genome shotgun (WGS) entry which is preliminary data.</text>
</comment>
<feature type="transmembrane region" description="Helical" evidence="1">
    <location>
        <begin position="119"/>
        <end position="140"/>
    </location>
</feature>
<dbReference type="AlphaFoldDB" id="A0A511V2Y1"/>
<feature type="transmembrane region" description="Helical" evidence="1">
    <location>
        <begin position="168"/>
        <end position="187"/>
    </location>
</feature>
<reference evidence="2 3" key="1">
    <citation type="submission" date="2019-07" db="EMBL/GenBank/DDBJ databases">
        <title>Whole genome shotgun sequence of Aneurinibacillus danicus NBRC 102444.</title>
        <authorList>
            <person name="Hosoyama A."/>
            <person name="Uohara A."/>
            <person name="Ohji S."/>
            <person name="Ichikawa N."/>
        </authorList>
    </citation>
    <scope>NUCLEOTIDE SEQUENCE [LARGE SCALE GENOMIC DNA]</scope>
    <source>
        <strain evidence="2 3">NBRC 102444</strain>
    </source>
</reference>